<organism evidence="7 8">
    <name type="scientific">Vibrio sinaloensis DSM 21326</name>
    <dbReference type="NCBI Taxonomy" id="945550"/>
    <lineage>
        <taxon>Bacteria</taxon>
        <taxon>Pseudomonadati</taxon>
        <taxon>Pseudomonadota</taxon>
        <taxon>Gammaproteobacteria</taxon>
        <taxon>Vibrionales</taxon>
        <taxon>Vibrionaceae</taxon>
        <taxon>Vibrio</taxon>
        <taxon>Vibrio oreintalis group</taxon>
    </lineage>
</organism>
<dbReference type="GO" id="GO:0006865">
    <property type="term" value="P:amino acid transport"/>
    <property type="evidence" value="ECO:0007669"/>
    <property type="project" value="UniProtKB-KW"/>
</dbReference>
<dbReference type="GeneID" id="95570169"/>
<comment type="caution">
    <text evidence="7">The sequence shown here is derived from an EMBL/GenBank/DDBJ whole genome shotgun (WGS) entry which is preliminary data.</text>
</comment>
<dbReference type="EMBL" id="AEVT01000083">
    <property type="protein sequence ID" value="EGA69475.1"/>
    <property type="molecule type" value="Genomic_DNA"/>
</dbReference>
<evidence type="ECO:0000313" key="8">
    <source>
        <dbReference type="Proteomes" id="UP000006228"/>
    </source>
</evidence>
<proteinExistence type="inferred from homology"/>
<dbReference type="Proteomes" id="UP000006228">
    <property type="component" value="Unassembled WGS sequence"/>
</dbReference>
<dbReference type="OrthoDB" id="5288800at2"/>
<sequence>MQVKKIFNCCVVSLMALLSSSCTPEPSKIKIGAVLPLTGTFSIYGQQALKGAQLAIDEINESGGVLGRQLELIIRDNQTNPAKSVKFSRELVQQYQVFSLLGPVSSASRYAMTEVAETFQTPLFYGMDYEGQHTSRYLVCYSTIPEHYIEPIVPYLINNVSDTFYIFGYDYIWPHRMSERITQSVNQHNGKVLGTEFTAFGVGNYHPVFERIKQSGADNLMLILPGGDGFSFLTQMKQFDFERDIQIVAFAADETYLNNLDDESLNGVLTALHFFSSLDNQVTQSFVSNYRNRYGEDAVVTYSSKSHYDLVYLFADALSQAGEVDKEKMINALPSTSLYQGGLKLTVRQDHHIDLPMYLGQFKDHKLKVIKSLGIISPPDQRSSTADEQTEH</sequence>
<dbReference type="CDD" id="cd06331">
    <property type="entry name" value="PBP1_AmiC-like"/>
    <property type="match status" value="1"/>
</dbReference>
<keyword evidence="2" id="KW-0813">Transport</keyword>
<gene>
    <name evidence="7" type="ORF">VISI1226_09854</name>
</gene>
<protein>
    <submittedName>
        <fullName evidence="7">ABC-type branched-chain amino acid transport system, periplasmic component</fullName>
    </submittedName>
</protein>
<evidence type="ECO:0000256" key="2">
    <source>
        <dbReference type="ARBA" id="ARBA00022448"/>
    </source>
</evidence>
<dbReference type="RefSeq" id="WP_008078508.1">
    <property type="nucleotide sequence ID" value="NZ_AEVT01000083.1"/>
</dbReference>
<evidence type="ECO:0000256" key="3">
    <source>
        <dbReference type="ARBA" id="ARBA00022729"/>
    </source>
</evidence>
<dbReference type="PRINTS" id="PR00337">
    <property type="entry name" value="LEUILEVALBP"/>
</dbReference>
<feature type="chain" id="PRO_5003228043" evidence="5">
    <location>
        <begin position="25"/>
        <end position="392"/>
    </location>
</feature>
<keyword evidence="3 5" id="KW-0732">Signal</keyword>
<dbReference type="Gene3D" id="3.40.50.2300">
    <property type="match status" value="2"/>
</dbReference>
<dbReference type="AlphaFoldDB" id="E8M9B9"/>
<evidence type="ECO:0000313" key="7">
    <source>
        <dbReference type="EMBL" id="EGA69475.1"/>
    </source>
</evidence>
<keyword evidence="4" id="KW-0029">Amino-acid transport</keyword>
<dbReference type="Pfam" id="PF13458">
    <property type="entry name" value="Peripla_BP_6"/>
    <property type="match status" value="1"/>
</dbReference>
<dbReference type="InterPro" id="IPR028082">
    <property type="entry name" value="Peripla_BP_I"/>
</dbReference>
<comment type="similarity">
    <text evidence="1">Belongs to the leucine-binding protein family.</text>
</comment>
<evidence type="ECO:0000256" key="4">
    <source>
        <dbReference type="ARBA" id="ARBA00022970"/>
    </source>
</evidence>
<name>E8M9B9_PHOS4</name>
<evidence type="ECO:0000259" key="6">
    <source>
        <dbReference type="Pfam" id="PF13458"/>
    </source>
</evidence>
<dbReference type="PANTHER" id="PTHR47628">
    <property type="match status" value="1"/>
</dbReference>
<dbReference type="eggNOG" id="COG0683">
    <property type="taxonomic scope" value="Bacteria"/>
</dbReference>
<reference evidence="7 8" key="1">
    <citation type="journal article" date="2012" name="Int. J. Syst. Evol. Microbiol.">
        <title>Vibrio caribbeanicus sp. nov., isolated from the marine sponge Scleritoderma cyanea.</title>
        <authorList>
            <person name="Hoffmann M."/>
            <person name="Monday S.R."/>
            <person name="Allard M.W."/>
            <person name="Strain E.A."/>
            <person name="Whittaker P."/>
            <person name="Naum M."/>
            <person name="McCarthy P.J."/>
            <person name="Lopez J.V."/>
            <person name="Fischer M."/>
            <person name="Brown E.W."/>
        </authorList>
    </citation>
    <scope>NUCLEOTIDE SEQUENCE [LARGE SCALE GENOMIC DNA]</scope>
    <source>
        <strain evidence="8">DSMZ 21326</strain>
    </source>
</reference>
<dbReference type="InterPro" id="IPR028081">
    <property type="entry name" value="Leu-bd"/>
</dbReference>
<dbReference type="PROSITE" id="PS51257">
    <property type="entry name" value="PROKAR_LIPOPROTEIN"/>
    <property type="match status" value="1"/>
</dbReference>
<feature type="signal peptide" evidence="5">
    <location>
        <begin position="1"/>
        <end position="24"/>
    </location>
</feature>
<evidence type="ECO:0000256" key="1">
    <source>
        <dbReference type="ARBA" id="ARBA00010062"/>
    </source>
</evidence>
<accession>E8M9B9</accession>
<evidence type="ECO:0000256" key="5">
    <source>
        <dbReference type="SAM" id="SignalP"/>
    </source>
</evidence>
<dbReference type="SUPFAM" id="SSF53822">
    <property type="entry name" value="Periplasmic binding protein-like I"/>
    <property type="match status" value="1"/>
</dbReference>
<dbReference type="PANTHER" id="PTHR47628:SF1">
    <property type="entry name" value="ALIPHATIC AMIDASE EXPRESSION-REGULATING PROTEIN"/>
    <property type="match status" value="1"/>
</dbReference>
<feature type="domain" description="Leucine-binding protein" evidence="6">
    <location>
        <begin position="28"/>
        <end position="364"/>
    </location>
</feature>
<dbReference type="InterPro" id="IPR000709">
    <property type="entry name" value="Leu_Ile_Val-bd"/>
</dbReference>